<organism evidence="1 3">
    <name type="scientific">Pseudomonas syringae pv. actinidiae</name>
    <dbReference type="NCBI Taxonomy" id="103796"/>
    <lineage>
        <taxon>Bacteria</taxon>
        <taxon>Pseudomonadati</taxon>
        <taxon>Pseudomonadota</taxon>
        <taxon>Gammaproteobacteria</taxon>
        <taxon>Pseudomonadales</taxon>
        <taxon>Pseudomonadaceae</taxon>
        <taxon>Pseudomonas</taxon>
        <taxon>Pseudomonas syringae</taxon>
    </lineage>
</organism>
<accession>A0A2V0Q557</accession>
<sequence length="38" mass="4142">MKSVLPAHVAGARGCGPVNQEYIDGQQRSFFQPYKASC</sequence>
<proteinExistence type="predicted"/>
<reference evidence="1 3" key="1">
    <citation type="submission" date="2018-04" db="EMBL/GenBank/DDBJ databases">
        <title>Draft genome sequence of Pseudomonas syringae pv. actinidiae biovar 1 strains isolated from kiwifruit in Kagawa prefecture.</title>
        <authorList>
            <person name="Tabuchi M."/>
            <person name="Saito M."/>
            <person name="Fujiwara S."/>
            <person name="Sasa N."/>
            <person name="Akimitsu K."/>
            <person name="Gomi K."/>
            <person name="Konishi-Sugita S."/>
            <person name="Hamano K."/>
            <person name="Kataoka I."/>
        </authorList>
    </citation>
    <scope>NUCLEOTIDE SEQUENCE [LARGE SCALE GENOMIC DNA]</scope>
    <source>
        <strain evidence="1 3">MAFF212206</strain>
    </source>
</reference>
<dbReference type="Proteomes" id="UP000247480">
    <property type="component" value="Unassembled WGS sequence"/>
</dbReference>
<name>A0A2V0Q557_PSESF</name>
<dbReference type="Proteomes" id="UP000248291">
    <property type="component" value="Unassembled WGS sequence"/>
</dbReference>
<evidence type="ECO:0000313" key="4">
    <source>
        <dbReference type="Proteomes" id="UP000248291"/>
    </source>
</evidence>
<gene>
    <name evidence="1" type="ORF">KPSA1_01163</name>
    <name evidence="2" type="ORF">KPSA3_06194</name>
</gene>
<evidence type="ECO:0000313" key="2">
    <source>
        <dbReference type="EMBL" id="GBH20171.1"/>
    </source>
</evidence>
<reference evidence="2 4" key="2">
    <citation type="submission" date="2018-04" db="EMBL/GenBank/DDBJ databases">
        <title>Draft genome sequence of Pseudomonas syringae pv. actinidiae biovar 3 strains isolated from kiwifruit in Kagawa prefecture.</title>
        <authorList>
            <person name="Tabuchi M."/>
            <person name="Saito M."/>
            <person name="Fujiwara S."/>
            <person name="Sasa N."/>
            <person name="Akimitsu K."/>
            <person name="Gomi K."/>
            <person name="Konishi-Sugita S."/>
            <person name="Hamano K."/>
            <person name="Kataoka I."/>
        </authorList>
    </citation>
    <scope>NUCLEOTIDE SEQUENCE [LARGE SCALE GENOMIC DNA]</scope>
    <source>
        <strain evidence="2 4">MAFF212211</strain>
    </source>
</reference>
<evidence type="ECO:0000313" key="3">
    <source>
        <dbReference type="Proteomes" id="UP000247480"/>
    </source>
</evidence>
<protein>
    <submittedName>
        <fullName evidence="1">Uncharacterized protein</fullName>
    </submittedName>
</protein>
<dbReference type="EMBL" id="BGJZ01000059">
    <property type="protein sequence ID" value="GBH07803.1"/>
    <property type="molecule type" value="Genomic_DNA"/>
</dbReference>
<evidence type="ECO:0000313" key="1">
    <source>
        <dbReference type="EMBL" id="GBH07803.1"/>
    </source>
</evidence>
<comment type="caution">
    <text evidence="1">The sequence shown here is derived from an EMBL/GenBank/DDBJ whole genome shotgun (WGS) entry which is preliminary data.</text>
</comment>
<dbReference type="AlphaFoldDB" id="A0A2V0Q557"/>
<dbReference type="EMBL" id="BGKA01000246">
    <property type="protein sequence ID" value="GBH20171.1"/>
    <property type="molecule type" value="Genomic_DNA"/>
</dbReference>